<keyword evidence="1" id="KW-0808">Transferase</keyword>
<dbReference type="PANTHER" id="PTHR11669">
    <property type="entry name" value="REPLICATION FACTOR C / DNA POLYMERASE III GAMMA-TAU SUBUNIT"/>
    <property type="match status" value="1"/>
</dbReference>
<reference evidence="1" key="1">
    <citation type="submission" date="2022-08" db="EMBL/GenBank/DDBJ databases">
        <title>Genomic Encyclopedia of Type Strains, Phase V (KMG-V): Genome sequencing to study the core and pangenomes of soil and plant-associated prokaryotes.</title>
        <authorList>
            <person name="Whitman W."/>
        </authorList>
    </citation>
    <scope>NUCLEOTIDE SEQUENCE</scope>
    <source>
        <strain evidence="1">SP2016B</strain>
    </source>
</reference>
<dbReference type="GO" id="GO:0006261">
    <property type="term" value="P:DNA-templated DNA replication"/>
    <property type="evidence" value="ECO:0007669"/>
    <property type="project" value="TreeGrafter"/>
</dbReference>
<comment type="caution">
    <text evidence="1">The sequence shown here is derived from an EMBL/GenBank/DDBJ whole genome shotgun (WGS) entry which is preliminary data.</text>
</comment>
<dbReference type="AlphaFoldDB" id="A0A9X2RFR1"/>
<dbReference type="GO" id="GO:0003887">
    <property type="term" value="F:DNA-directed DNA polymerase activity"/>
    <property type="evidence" value="ECO:0007669"/>
    <property type="project" value="UniProtKB-EC"/>
</dbReference>
<proteinExistence type="predicted"/>
<evidence type="ECO:0000313" key="2">
    <source>
        <dbReference type="Proteomes" id="UP001155034"/>
    </source>
</evidence>
<dbReference type="RefSeq" id="WP_259083416.1">
    <property type="nucleotide sequence ID" value="NZ_JANTYZ010000003.1"/>
</dbReference>
<dbReference type="EC" id="2.7.7.7" evidence="1"/>
<sequence length="395" mass="44937">MAWSSVLDQERVVQTLRRALTQERVAHAYLLHGPDGVGKRAVAYEMARALQCPEQADEACDACPTCRKTRRMVHPDVHVNLPHPWSQEKDRDEEDMGKRIRRLGENPYAAIDYVRRPSLADPSETSNQQVYYRIDQVRQDIIQPMSLARGEGAYKVNVLIDAEKMREEAANTFLKLLEEPPPQTVFLLTTNRPEQLLPTILSRCQQLRFDPLLPETIEQALVDRENMAPDEASMLSRMADGSYSRALELAENDALMTSRELVLDYFRAAYTQKVESLDSCIQELKSQGRERVKSVLRLMLRWMRDLLLYRTMGEEAPLVNVDQKEAVARFCNNLPDADLEGMVTLVEEAMELAERNVRVALVLTALAQGLARAMRGQEVESLYVPLSEAERLAPA</sequence>
<protein>
    <submittedName>
        <fullName evidence="1">DNA polymerase-3 subunit delta</fullName>
        <ecNumber evidence="1">2.7.7.7</ecNumber>
    </submittedName>
</protein>
<dbReference type="SUPFAM" id="SSF52540">
    <property type="entry name" value="P-loop containing nucleoside triphosphate hydrolases"/>
    <property type="match status" value="1"/>
</dbReference>
<name>A0A9X2RFR1_9BACT</name>
<dbReference type="EMBL" id="JANTYZ010000003">
    <property type="protein sequence ID" value="MCS3864951.1"/>
    <property type="molecule type" value="Genomic_DNA"/>
</dbReference>
<keyword evidence="1" id="KW-0548">Nucleotidyltransferase</keyword>
<organism evidence="1 2">
    <name type="scientific">Salinibacter ruber</name>
    <dbReference type="NCBI Taxonomy" id="146919"/>
    <lineage>
        <taxon>Bacteria</taxon>
        <taxon>Pseudomonadati</taxon>
        <taxon>Rhodothermota</taxon>
        <taxon>Rhodothermia</taxon>
        <taxon>Rhodothermales</taxon>
        <taxon>Salinibacteraceae</taxon>
        <taxon>Salinibacter</taxon>
    </lineage>
</organism>
<gene>
    <name evidence="1" type="ORF">GGP82_001500</name>
</gene>
<evidence type="ECO:0000313" key="1">
    <source>
        <dbReference type="EMBL" id="MCS3864951.1"/>
    </source>
</evidence>
<dbReference type="Gene3D" id="3.40.50.300">
    <property type="entry name" value="P-loop containing nucleotide triphosphate hydrolases"/>
    <property type="match status" value="1"/>
</dbReference>
<dbReference type="InterPro" id="IPR027417">
    <property type="entry name" value="P-loop_NTPase"/>
</dbReference>
<dbReference type="Pfam" id="PF13177">
    <property type="entry name" value="DNA_pol3_delta2"/>
    <property type="match status" value="1"/>
</dbReference>
<accession>A0A9X2RFR1</accession>
<dbReference type="Proteomes" id="UP001155034">
    <property type="component" value="Unassembled WGS sequence"/>
</dbReference>
<dbReference type="InterPro" id="IPR050238">
    <property type="entry name" value="DNA_Rep/Repair_Clamp_Loader"/>
</dbReference>
<dbReference type="PANTHER" id="PTHR11669:SF8">
    <property type="entry name" value="DNA POLYMERASE III SUBUNIT DELTA"/>
    <property type="match status" value="1"/>
</dbReference>